<gene>
    <name evidence="3" type="ORF">G3M78_08625</name>
</gene>
<evidence type="ECO:0000313" key="3">
    <source>
        <dbReference type="EMBL" id="QPJ65451.1"/>
    </source>
</evidence>
<reference evidence="4" key="1">
    <citation type="submission" date="2020-02" db="EMBL/GenBank/DDBJ databases">
        <title>Genomic and physiological characterization of two novel Nitrospinaceae genera.</title>
        <authorList>
            <person name="Mueller A.J."/>
            <person name="Jung M.-Y."/>
            <person name="Strachan C.R."/>
            <person name="Herbold C.W."/>
            <person name="Kirkegaard R.H."/>
            <person name="Daims H."/>
        </authorList>
    </citation>
    <scope>NUCLEOTIDE SEQUENCE [LARGE SCALE GENOMIC DNA]</scope>
</reference>
<feature type="region of interest" description="Disordered" evidence="1">
    <location>
        <begin position="62"/>
        <end position="85"/>
    </location>
</feature>
<proteinExistence type="predicted"/>
<evidence type="ECO:0000313" key="4">
    <source>
        <dbReference type="Proteomes" id="UP000594464"/>
    </source>
</evidence>
<dbReference type="KEGG" id="nva:G3M78_08625"/>
<evidence type="ECO:0000256" key="1">
    <source>
        <dbReference type="SAM" id="MobiDB-lite"/>
    </source>
</evidence>
<dbReference type="AlphaFoldDB" id="A0A7T0C2Q6"/>
<name>A0A7T0C2Q6_9BACT</name>
<keyword evidence="2" id="KW-0472">Membrane</keyword>
<keyword evidence="2" id="KW-0812">Transmembrane</keyword>
<feature type="transmembrane region" description="Helical" evidence="2">
    <location>
        <begin position="40"/>
        <end position="58"/>
    </location>
</feature>
<protein>
    <submittedName>
        <fullName evidence="3">Uncharacterized protein</fullName>
    </submittedName>
</protein>
<dbReference type="EMBL" id="CP048620">
    <property type="protein sequence ID" value="QPJ65451.1"/>
    <property type="molecule type" value="Genomic_DNA"/>
</dbReference>
<organism evidence="3 4">
    <name type="scientific">Candidatus Nitrohelix vancouverensis</name>
    <dbReference type="NCBI Taxonomy" id="2705534"/>
    <lineage>
        <taxon>Bacteria</taxon>
        <taxon>Pseudomonadati</taxon>
        <taxon>Nitrospinota/Tectimicrobiota group</taxon>
        <taxon>Nitrospinota</taxon>
        <taxon>Nitrospinia</taxon>
        <taxon>Nitrospinales</taxon>
        <taxon>Nitrospinaceae</taxon>
        <taxon>Candidatus Nitrohelix</taxon>
    </lineage>
</organism>
<evidence type="ECO:0000256" key="2">
    <source>
        <dbReference type="SAM" id="Phobius"/>
    </source>
</evidence>
<sequence>MSELNTRKLAVAFAFVAFGLMVFGSVLNGSTFLTALIRGFEAALIFGICSLLFLRYLIDDGSDSSEAPPVDPDTVEEAPAGKEKS</sequence>
<dbReference type="Proteomes" id="UP000594464">
    <property type="component" value="Chromosome"/>
</dbReference>
<accession>A0A7T0C2Q6</accession>
<keyword evidence="2" id="KW-1133">Transmembrane helix</keyword>